<evidence type="ECO:0000313" key="1">
    <source>
        <dbReference type="EMBL" id="NMO97236.1"/>
    </source>
</evidence>
<comment type="caution">
    <text evidence="1">The sequence shown here is derived from an EMBL/GenBank/DDBJ whole genome shotgun (WGS) entry which is preliminary data.</text>
</comment>
<proteinExistence type="predicted"/>
<dbReference type="InterPro" id="IPR058926">
    <property type="entry name" value="YmzB-like"/>
</dbReference>
<dbReference type="EMBL" id="JABBPN010000016">
    <property type="protein sequence ID" value="NMO97236.1"/>
    <property type="molecule type" value="Genomic_DNA"/>
</dbReference>
<dbReference type="RefSeq" id="WP_169506021.1">
    <property type="nucleotide sequence ID" value="NZ_JABBPN010000016.1"/>
</dbReference>
<evidence type="ECO:0000313" key="2">
    <source>
        <dbReference type="Proteomes" id="UP000565468"/>
    </source>
</evidence>
<keyword evidence="2" id="KW-1185">Reference proteome</keyword>
<accession>A0A848M9E7</accession>
<dbReference type="AlphaFoldDB" id="A0A848M9E7"/>
<dbReference type="Pfam" id="PF25846">
    <property type="entry name" value="YmzB"/>
    <property type="match status" value="1"/>
</dbReference>
<gene>
    <name evidence="1" type="ORF">HII30_15840</name>
</gene>
<protein>
    <submittedName>
        <fullName evidence="1">Uncharacterized protein</fullName>
    </submittedName>
</protein>
<dbReference type="Proteomes" id="UP000565468">
    <property type="component" value="Unassembled WGS sequence"/>
</dbReference>
<organism evidence="1 2">
    <name type="scientific">Paenibacillus lemnae</name>
    <dbReference type="NCBI Taxonomy" id="1330551"/>
    <lineage>
        <taxon>Bacteria</taxon>
        <taxon>Bacillati</taxon>
        <taxon>Bacillota</taxon>
        <taxon>Bacilli</taxon>
        <taxon>Bacillales</taxon>
        <taxon>Paenibacillaceae</taxon>
        <taxon>Paenibacillus</taxon>
    </lineage>
</organism>
<name>A0A848M9E7_PAELE</name>
<reference evidence="1 2" key="1">
    <citation type="submission" date="2020-04" db="EMBL/GenBank/DDBJ databases">
        <title>Paenibacillus algicola sp. nov., a novel marine bacterium producing alginate lyase.</title>
        <authorList>
            <person name="Huang H."/>
        </authorList>
    </citation>
    <scope>NUCLEOTIDE SEQUENCE [LARGE SCALE GENOMIC DNA]</scope>
    <source>
        <strain evidence="1 2">L7-75</strain>
    </source>
</reference>
<sequence>MNHSLKEVSEWLNAHKQQELTIQKRELDDLDEIRLTVDSVELQDGDNCSIDDYLACQVLLLRGSGVIVTDTEEAPLPAGTFTIPVENLTRTDVQEQQVTLENGRGVYTISV</sequence>